<evidence type="ECO:0000259" key="4">
    <source>
        <dbReference type="PROSITE" id="PS50893"/>
    </source>
</evidence>
<dbReference type="SUPFAM" id="SSF52540">
    <property type="entry name" value="P-loop containing nucleoside triphosphate hydrolases"/>
    <property type="match status" value="1"/>
</dbReference>
<evidence type="ECO:0000313" key="5">
    <source>
        <dbReference type="EMBL" id="NIZ70043.1"/>
    </source>
</evidence>
<dbReference type="InterPro" id="IPR017871">
    <property type="entry name" value="ABC_transporter-like_CS"/>
</dbReference>
<keyword evidence="2" id="KW-0547">Nucleotide-binding</keyword>
<name>A0A968KWA5_9SPIO</name>
<sequence>MAIEINGLSKAFGGHQVLRSLDFSLPSSKRTALLGASGCGKSVLFHLLAGLLSLDSGRMQVDGELVDKLPVSYMQQKDLLLPWYTLLENASLPLVLSGVRKQEAHAQVQSHLARFGLADFTDHYPNQLSGGMRQRVALLRTMIYRQPIVLMDEPFSAIDALSAQQLRLFLKELQEKEQFTLFFITHNVEEALDLADEIWVMHKESTPQLQRIDSTGLDYEARRKLLWQALGVGQGVLSMH</sequence>
<evidence type="ECO:0000256" key="2">
    <source>
        <dbReference type="ARBA" id="ARBA00022741"/>
    </source>
</evidence>
<dbReference type="InterPro" id="IPR050093">
    <property type="entry name" value="ABC_SmlMolc_Importer"/>
</dbReference>
<dbReference type="Gene3D" id="3.40.50.300">
    <property type="entry name" value="P-loop containing nucleotide triphosphate hydrolases"/>
    <property type="match status" value="1"/>
</dbReference>
<dbReference type="EMBL" id="JAATLM010000001">
    <property type="protein sequence ID" value="NIZ70043.1"/>
    <property type="molecule type" value="Genomic_DNA"/>
</dbReference>
<dbReference type="AlphaFoldDB" id="A0A968KWA5"/>
<dbReference type="InterPro" id="IPR003593">
    <property type="entry name" value="AAA+_ATPase"/>
</dbReference>
<dbReference type="PROSITE" id="PS50893">
    <property type="entry name" value="ABC_TRANSPORTER_2"/>
    <property type="match status" value="1"/>
</dbReference>
<proteinExistence type="predicted"/>
<dbReference type="Pfam" id="PF00005">
    <property type="entry name" value="ABC_tran"/>
    <property type="match status" value="1"/>
</dbReference>
<dbReference type="InterPro" id="IPR003439">
    <property type="entry name" value="ABC_transporter-like_ATP-bd"/>
</dbReference>
<feature type="domain" description="ABC transporter" evidence="4">
    <location>
        <begin position="3"/>
        <end position="228"/>
    </location>
</feature>
<keyword evidence="3 5" id="KW-0067">ATP-binding</keyword>
<dbReference type="RefSeq" id="WP_167696112.1">
    <property type="nucleotide sequence ID" value="NZ_CP118181.1"/>
</dbReference>
<dbReference type="GO" id="GO:0016887">
    <property type="term" value="F:ATP hydrolysis activity"/>
    <property type="evidence" value="ECO:0007669"/>
    <property type="project" value="InterPro"/>
</dbReference>
<dbReference type="InterPro" id="IPR027417">
    <property type="entry name" value="P-loop_NTPase"/>
</dbReference>
<dbReference type="PROSITE" id="PS00211">
    <property type="entry name" value="ABC_TRANSPORTER_1"/>
    <property type="match status" value="1"/>
</dbReference>
<accession>A0A968KWA5</accession>
<evidence type="ECO:0000256" key="1">
    <source>
        <dbReference type="ARBA" id="ARBA00022448"/>
    </source>
</evidence>
<evidence type="ECO:0000256" key="3">
    <source>
        <dbReference type="ARBA" id="ARBA00022840"/>
    </source>
</evidence>
<comment type="caution">
    <text evidence="5">The sequence shown here is derived from an EMBL/GenBank/DDBJ whole genome shotgun (WGS) entry which is preliminary data.</text>
</comment>
<dbReference type="PANTHER" id="PTHR42781">
    <property type="entry name" value="SPERMIDINE/PUTRESCINE IMPORT ATP-BINDING PROTEIN POTA"/>
    <property type="match status" value="1"/>
</dbReference>
<reference evidence="5" key="1">
    <citation type="submission" date="2020-03" db="EMBL/GenBank/DDBJ databases">
        <title>Spirochaetal bacteria isolated from arthropods constitute a novel genus Entomospira genus novum within the order Spirochaetales.</title>
        <authorList>
            <person name="Grana-Miraglia L."/>
            <person name="Sikutova S."/>
            <person name="Fingerle V."/>
            <person name="Sing A."/>
            <person name="Castillo-Ramirez S."/>
            <person name="Margos G."/>
            <person name="Rudolf I."/>
        </authorList>
    </citation>
    <scope>NUCLEOTIDE SEQUENCE</scope>
    <source>
        <strain evidence="5">BR149</strain>
    </source>
</reference>
<dbReference type="GO" id="GO:0005524">
    <property type="term" value="F:ATP binding"/>
    <property type="evidence" value="ECO:0007669"/>
    <property type="project" value="UniProtKB-KW"/>
</dbReference>
<keyword evidence="1" id="KW-0813">Transport</keyword>
<keyword evidence="6" id="KW-1185">Reference proteome</keyword>
<dbReference type="Proteomes" id="UP000778951">
    <property type="component" value="Unassembled WGS sequence"/>
</dbReference>
<organism evidence="5 6">
    <name type="scientific">Entomospira culicis</name>
    <dbReference type="NCBI Taxonomy" id="2719989"/>
    <lineage>
        <taxon>Bacteria</taxon>
        <taxon>Pseudomonadati</taxon>
        <taxon>Spirochaetota</taxon>
        <taxon>Spirochaetia</taxon>
        <taxon>Spirochaetales</taxon>
        <taxon>Spirochaetaceae</taxon>
        <taxon>Entomospira</taxon>
    </lineage>
</organism>
<protein>
    <submittedName>
        <fullName evidence="5">ATP-binding cassette domain-containing protein</fullName>
    </submittedName>
</protein>
<evidence type="ECO:0000313" key="6">
    <source>
        <dbReference type="Proteomes" id="UP000778951"/>
    </source>
</evidence>
<dbReference type="PANTHER" id="PTHR42781:SF4">
    <property type="entry name" value="SPERMIDINE_PUTRESCINE IMPORT ATP-BINDING PROTEIN POTA"/>
    <property type="match status" value="1"/>
</dbReference>
<gene>
    <name evidence="5" type="ORF">HCT48_07470</name>
</gene>
<dbReference type="SMART" id="SM00382">
    <property type="entry name" value="AAA"/>
    <property type="match status" value="1"/>
</dbReference>